<sequence length="646" mass="74174">MKYSYDIDGRRVPSNQLNSTFDRKIAALTSNFMKPCKSTASTRVSSAVSKITSGTTKRKPLSNRLKDKPFVLETPFAVSKSRQKARSLVVNYTEEIDSLIPSSDTEQDFEMSSDSGEGANTEKNLSQWQRKFRISSAFEDFASFASEDSLVVDKSEFDWSRVRAAAKAGREPSRKYAFADVVVKVLDEDKLEMIDHDRKASIRSEDLELAKETPDKIGIPSTDNMKTSNKNALSILLRFKRIILLSLIMRRLQSIIRVEKPKRRLFIEIDQEISRNEQTMKFNFSKSMYRAIREPELSSEAKDTLQLPPEYRTDPMIRKTMLALMNIIEAYGEFPLKIRREMVRLSTFEEYGPQRSTGEAYEETIAFLRRGSAYGELALMYGGKRNATITSKTPVQLLALSKGAFLKIFMNLRTTTQEPDHIRFLRTVKHLPKTLIDALPYDDASICLYSYFRKGMVLCKDNNVNDWIYIVMDGCGRLCMTVSLPSKRIDPEILDKSSPRRNLREKEKRPVWSFAIKTSVELANEKQEERAASVAAFEKSRNRPVNRAKSAGLETVAFSAYGPTGTVMLISDGLECVAIKKSFLLKHSSTQFSTWLKRKVQPLPSNNELNSKLDDWFDWQEYRQRFISSLRKDRKIRKYFGSFERI</sequence>
<keyword evidence="4" id="KW-1185">Reference proteome</keyword>
<dbReference type="Proteomes" id="UP001626550">
    <property type="component" value="Unassembled WGS sequence"/>
</dbReference>
<dbReference type="CDD" id="cd00038">
    <property type="entry name" value="CAP_ED"/>
    <property type="match status" value="1"/>
</dbReference>
<dbReference type="EMBL" id="JBJKFK010001433">
    <property type="protein sequence ID" value="KAL3313112.1"/>
    <property type="molecule type" value="Genomic_DNA"/>
</dbReference>
<dbReference type="InterPro" id="IPR018490">
    <property type="entry name" value="cNMP-bd_dom_sf"/>
</dbReference>
<dbReference type="InterPro" id="IPR014710">
    <property type="entry name" value="RmlC-like_jellyroll"/>
</dbReference>
<dbReference type="PANTHER" id="PTHR23011">
    <property type="entry name" value="CYCLIC NUCLEOTIDE-BINDING DOMAIN CONTAINING PROTEIN"/>
    <property type="match status" value="1"/>
</dbReference>
<dbReference type="PROSITE" id="PS50042">
    <property type="entry name" value="CNMP_BINDING_3"/>
    <property type="match status" value="1"/>
</dbReference>
<dbReference type="InterPro" id="IPR000595">
    <property type="entry name" value="cNMP-bd_dom"/>
</dbReference>
<evidence type="ECO:0000259" key="2">
    <source>
        <dbReference type="PROSITE" id="PS50042"/>
    </source>
</evidence>
<dbReference type="Pfam" id="PF00027">
    <property type="entry name" value="cNMP_binding"/>
    <property type="match status" value="1"/>
</dbReference>
<evidence type="ECO:0000256" key="1">
    <source>
        <dbReference type="SAM" id="MobiDB-lite"/>
    </source>
</evidence>
<reference evidence="3 4" key="1">
    <citation type="submission" date="2024-11" db="EMBL/GenBank/DDBJ databases">
        <title>Adaptive evolution of stress response genes in parasites aligns with host niche diversity.</title>
        <authorList>
            <person name="Hahn C."/>
            <person name="Resl P."/>
        </authorList>
    </citation>
    <scope>NUCLEOTIDE SEQUENCE [LARGE SCALE GENOMIC DNA]</scope>
    <source>
        <strain evidence="3">EGGRZ-B1_66</strain>
        <tissue evidence="3">Body</tissue>
    </source>
</reference>
<name>A0ABD2Q0E2_9PLAT</name>
<gene>
    <name evidence="3" type="ORF">Ciccas_008290</name>
</gene>
<feature type="region of interest" description="Disordered" evidence="1">
    <location>
        <begin position="102"/>
        <end position="124"/>
    </location>
</feature>
<dbReference type="SUPFAM" id="SSF51206">
    <property type="entry name" value="cAMP-binding domain-like"/>
    <property type="match status" value="1"/>
</dbReference>
<evidence type="ECO:0000313" key="3">
    <source>
        <dbReference type="EMBL" id="KAL3313112.1"/>
    </source>
</evidence>
<proteinExistence type="predicted"/>
<protein>
    <recommendedName>
        <fullName evidence="2">Cyclic nucleotide-binding domain-containing protein</fullName>
    </recommendedName>
</protein>
<dbReference type="Gene3D" id="2.60.120.10">
    <property type="entry name" value="Jelly Rolls"/>
    <property type="match status" value="1"/>
</dbReference>
<evidence type="ECO:0000313" key="4">
    <source>
        <dbReference type="Proteomes" id="UP001626550"/>
    </source>
</evidence>
<comment type="caution">
    <text evidence="3">The sequence shown here is derived from an EMBL/GenBank/DDBJ whole genome shotgun (WGS) entry which is preliminary data.</text>
</comment>
<dbReference type="PANTHER" id="PTHR23011:SF28">
    <property type="entry name" value="CYCLIC NUCLEOTIDE-BINDING DOMAIN CONTAINING PROTEIN"/>
    <property type="match status" value="1"/>
</dbReference>
<organism evidence="3 4">
    <name type="scientific">Cichlidogyrus casuarinus</name>
    <dbReference type="NCBI Taxonomy" id="1844966"/>
    <lineage>
        <taxon>Eukaryota</taxon>
        <taxon>Metazoa</taxon>
        <taxon>Spiralia</taxon>
        <taxon>Lophotrochozoa</taxon>
        <taxon>Platyhelminthes</taxon>
        <taxon>Monogenea</taxon>
        <taxon>Monopisthocotylea</taxon>
        <taxon>Dactylogyridea</taxon>
        <taxon>Ancyrocephalidae</taxon>
        <taxon>Cichlidogyrus</taxon>
    </lineage>
</organism>
<feature type="domain" description="Cyclic nucleotide-binding" evidence="2">
    <location>
        <begin position="362"/>
        <end position="410"/>
    </location>
</feature>
<accession>A0ABD2Q0E2</accession>
<dbReference type="AlphaFoldDB" id="A0ABD2Q0E2"/>